<dbReference type="Proteomes" id="UP000002718">
    <property type="component" value="Chromosome"/>
</dbReference>
<evidence type="ECO:0000256" key="9">
    <source>
        <dbReference type="ARBA" id="ARBA00013066"/>
    </source>
</evidence>
<dbReference type="eggNOG" id="COG1083">
    <property type="taxonomic scope" value="Bacteria"/>
</dbReference>
<evidence type="ECO:0000256" key="10">
    <source>
        <dbReference type="ARBA" id="ARBA00020092"/>
    </source>
</evidence>
<dbReference type="EMBL" id="FNVK01000001">
    <property type="protein sequence ID" value="SEF40429.1"/>
    <property type="molecule type" value="Genomic_DNA"/>
</dbReference>
<comment type="catalytic activity">
    <reaction evidence="1">
        <text>3-deoxy-alpha-D-manno-2-octulosonate-8-phosphate + H2O = 3-deoxy-alpha-D-manno-oct-2-ulosonate + phosphate</text>
        <dbReference type="Rhea" id="RHEA:11500"/>
        <dbReference type="ChEBI" id="CHEBI:15377"/>
        <dbReference type="ChEBI" id="CHEBI:43474"/>
        <dbReference type="ChEBI" id="CHEBI:85985"/>
        <dbReference type="ChEBI" id="CHEBI:85986"/>
        <dbReference type="EC" id="3.1.3.45"/>
    </reaction>
</comment>
<dbReference type="Gene3D" id="3.40.50.1000">
    <property type="entry name" value="HAD superfamily/HAD-like"/>
    <property type="match status" value="1"/>
</dbReference>
<reference evidence="17" key="1">
    <citation type="submission" date="2005-08" db="EMBL/GenBank/DDBJ databases">
        <title>Complete sequence of chromosome 1 of Nitrosospira multiformis ATCC 25196.</title>
        <authorList>
            <person name="Copeland A."/>
            <person name="Lucas S."/>
            <person name="Lapidus A."/>
            <person name="Barry K."/>
            <person name="Detter J.C."/>
            <person name="Glavina T."/>
            <person name="Hammon N."/>
            <person name="Israni S."/>
            <person name="Pitluck S."/>
            <person name="Chain P."/>
            <person name="Malfatti S."/>
            <person name="Shin M."/>
            <person name="Vergez L."/>
            <person name="Schmutz J."/>
            <person name="Larimer F."/>
            <person name="Land M."/>
            <person name="Hauser L."/>
            <person name="Kyrpides N."/>
            <person name="Lykidis A."/>
            <person name="Richardson P."/>
        </authorList>
    </citation>
    <scope>NUCLEOTIDE SEQUENCE [LARGE SCALE GENOMIC DNA]</scope>
    <source>
        <strain evidence="17">ATCC 25196 / NCIMB 11849 / C 71</strain>
    </source>
</reference>
<dbReference type="AlphaFoldDB" id="Q2YC06"/>
<comment type="cofactor">
    <cofactor evidence="3">
        <name>Mg(2+)</name>
        <dbReference type="ChEBI" id="CHEBI:18420"/>
    </cofactor>
</comment>
<dbReference type="Proteomes" id="UP000236751">
    <property type="component" value="Unassembled WGS sequence"/>
</dbReference>
<dbReference type="NCBIfam" id="TIGR01670">
    <property type="entry name" value="KdsC-phosphatas"/>
    <property type="match status" value="1"/>
</dbReference>
<comment type="subunit">
    <text evidence="7">Homotetramer.</text>
</comment>
<evidence type="ECO:0000256" key="1">
    <source>
        <dbReference type="ARBA" id="ARBA00000898"/>
    </source>
</evidence>
<keyword evidence="16" id="KW-0808">Transferase</keyword>
<dbReference type="PANTHER" id="PTHR21485:SF3">
    <property type="entry name" value="N-ACYLNEURAMINATE CYTIDYLYLTRANSFERASE"/>
    <property type="match status" value="1"/>
</dbReference>
<dbReference type="CDD" id="cd01630">
    <property type="entry name" value="HAD_KDO-like"/>
    <property type="match status" value="1"/>
</dbReference>
<dbReference type="SFLD" id="SFLDG01138">
    <property type="entry name" value="C1.6.2:_Deoxy-d-mannose-octulo"/>
    <property type="match status" value="1"/>
</dbReference>
<protein>
    <recommendedName>
        <fullName evidence="10">3-deoxy-D-manno-octulosonate 8-phosphate phosphatase KdsC</fullName>
        <ecNumber evidence="8">2.7.7.43</ecNumber>
        <ecNumber evidence="9">3.1.3.45</ecNumber>
    </recommendedName>
    <alternativeName>
        <fullName evidence="14">KDO 8-P phosphatase</fullName>
    </alternativeName>
</protein>
<evidence type="ECO:0000256" key="4">
    <source>
        <dbReference type="ARBA" id="ARBA00005141"/>
    </source>
</evidence>
<comment type="similarity">
    <text evidence="6">Belongs to the CMP-NeuNAc synthase family.</text>
</comment>
<dbReference type="InterPro" id="IPR003329">
    <property type="entry name" value="Cytidylyl_trans"/>
</dbReference>
<evidence type="ECO:0000313" key="17">
    <source>
        <dbReference type="Proteomes" id="UP000002718"/>
    </source>
</evidence>
<dbReference type="GO" id="GO:0019143">
    <property type="term" value="F:3-deoxy-manno-octulosonate-8-phosphatase activity"/>
    <property type="evidence" value="ECO:0007669"/>
    <property type="project" value="UniProtKB-EC"/>
</dbReference>
<reference evidence="15" key="2">
    <citation type="submission" date="2005-08" db="EMBL/GenBank/DDBJ databases">
        <title>Complete sequence of Chromosome 1 of Nitrosospira multiformis ATCC 25196.</title>
        <authorList>
            <consortium name="US DOE Joint Genome Institute"/>
            <person name="Copeland A."/>
            <person name="Lucas S."/>
            <person name="Lapidus A."/>
            <person name="Barry K."/>
            <person name="Detter J.C."/>
            <person name="Glavina T."/>
            <person name="Hammon N."/>
            <person name="Israni S."/>
            <person name="Pitluck S."/>
            <person name="Chain P."/>
            <person name="Malfatti S."/>
            <person name="Shin M."/>
            <person name="Vergez L."/>
            <person name="Schmutz J."/>
            <person name="Larimer F."/>
            <person name="Land M."/>
            <person name="Hauser L."/>
            <person name="Kyrpides N."/>
            <person name="Lykidis A."/>
            <person name="Richardson P."/>
        </authorList>
    </citation>
    <scope>NUCLEOTIDE SEQUENCE</scope>
    <source>
        <strain evidence="15">ATCC 25196</strain>
    </source>
</reference>
<evidence type="ECO:0000256" key="12">
    <source>
        <dbReference type="ARBA" id="ARBA00022801"/>
    </source>
</evidence>
<dbReference type="UniPathway" id="UPA00628"/>
<evidence type="ECO:0000256" key="7">
    <source>
        <dbReference type="ARBA" id="ARBA00011881"/>
    </source>
</evidence>
<dbReference type="HOGENOM" id="CLU_042930_0_2_4"/>
<dbReference type="EC" id="2.7.7.43" evidence="8"/>
<dbReference type="EMBL" id="CP000103">
    <property type="protein sequence ID" value="ABB73715.1"/>
    <property type="molecule type" value="Genomic_DNA"/>
</dbReference>
<keyword evidence="11" id="KW-0479">Metal-binding</keyword>
<dbReference type="RefSeq" id="WP_011379769.1">
    <property type="nucleotide sequence ID" value="NC_007614.1"/>
</dbReference>
<name>Q2YC06_NITMU</name>
<dbReference type="SUPFAM" id="SSF56784">
    <property type="entry name" value="HAD-like"/>
    <property type="match status" value="1"/>
</dbReference>
<dbReference type="STRING" id="323848.Nmul_A0407"/>
<dbReference type="KEGG" id="nmu:Nmul_A0407"/>
<keyword evidence="17" id="KW-1185">Reference proteome</keyword>
<sequence length="401" mass="44667">MRWVAFAPLHGNFGPVSRSSARSMAGRPLFSWSLEQAVISGCFDTIYVTADPPVIRKRIVEEFSRADTIIEILDCSGATRTGVENWTSLLHTFQQKIPFDVVCSIQAASPLTRAEDFRAAKRKFLSENLDSLLTAAPSRRFLWTRMGEPVGHDPLKSRASCDASNPEGYLLENGAFYLTHEKLLRDNDHYLGGRMGIHEMAPETAIEITGEAGWNIVERLLREQERGSVQARASRIKFLVLDVDGTLTDAGMYYGPAGEALKKFNTRDAHGLQRLREHGLGVCVITTETSPSVEARMRKLRIDEYYPGISDKFPLLLKLSKRWGVPLENIGYVGDDLSDLECLSRVGVAFCPADAVPLVVRQAHYMCEYSGGHGAVREVCDLILRSRETIRHDSAEAEAYS</sequence>
<evidence type="ECO:0000256" key="6">
    <source>
        <dbReference type="ARBA" id="ARBA00010726"/>
    </source>
</evidence>
<comment type="catalytic activity">
    <reaction evidence="2">
        <text>an N-acylneuraminate + CTP = a CMP-N-acyl-beta-neuraminate + diphosphate</text>
        <dbReference type="Rhea" id="RHEA:11344"/>
        <dbReference type="ChEBI" id="CHEBI:33019"/>
        <dbReference type="ChEBI" id="CHEBI:37563"/>
        <dbReference type="ChEBI" id="CHEBI:60073"/>
        <dbReference type="ChEBI" id="CHEBI:68671"/>
        <dbReference type="EC" id="2.7.7.43"/>
    </reaction>
</comment>
<dbReference type="GO" id="GO:0006054">
    <property type="term" value="P:N-acetylneuraminate metabolic process"/>
    <property type="evidence" value="ECO:0007669"/>
    <property type="project" value="UniProtKB-UniPathway"/>
</dbReference>
<dbReference type="Pfam" id="PF08282">
    <property type="entry name" value="Hydrolase_3"/>
    <property type="match status" value="1"/>
</dbReference>
<keyword evidence="12" id="KW-0378">Hydrolase</keyword>
<evidence type="ECO:0000313" key="18">
    <source>
        <dbReference type="Proteomes" id="UP000236751"/>
    </source>
</evidence>
<reference evidence="16 18" key="4">
    <citation type="submission" date="2016-10" db="EMBL/GenBank/DDBJ databases">
        <authorList>
            <person name="de Groot N.N."/>
        </authorList>
    </citation>
    <scope>NUCLEOTIDE SEQUENCE [LARGE SCALE GENOMIC DNA]</scope>
    <source>
        <strain evidence="16 18">Nl13</strain>
    </source>
</reference>
<dbReference type="InterPro" id="IPR023214">
    <property type="entry name" value="HAD_sf"/>
</dbReference>
<dbReference type="InterPro" id="IPR036412">
    <property type="entry name" value="HAD-like_sf"/>
</dbReference>
<proteinExistence type="inferred from homology"/>
<dbReference type="EC" id="3.1.3.45" evidence="9"/>
<evidence type="ECO:0000256" key="11">
    <source>
        <dbReference type="ARBA" id="ARBA00022723"/>
    </source>
</evidence>
<dbReference type="InterPro" id="IPR029044">
    <property type="entry name" value="Nucleotide-diphossugar_trans"/>
</dbReference>
<reference evidence="15 17" key="3">
    <citation type="journal article" date="2008" name="Appl. Environ. Microbiol.">
        <title>Complete genome sequence of Nitrosospira multiformis, an ammonia-oxidizing bacterium from the soil environment.</title>
        <authorList>
            <person name="Norton J.M."/>
            <person name="Klotz M.G."/>
            <person name="Stein L.Y."/>
            <person name="Arp D.J."/>
            <person name="Bottomley P.J."/>
            <person name="Chain P.S."/>
            <person name="Hauser L.J."/>
            <person name="Land M.L."/>
            <person name="Larimer F.W."/>
            <person name="Shin M.W."/>
            <person name="Starkenburg S.R."/>
        </authorList>
    </citation>
    <scope>NUCLEOTIDE SEQUENCE [LARGE SCALE GENOMIC DNA]</scope>
    <source>
        <strain evidence="15">ATCC 25196</strain>
        <strain evidence="17">ATCC 25196 / NCIMB 11849 / C 71</strain>
    </source>
</reference>
<dbReference type="PANTHER" id="PTHR21485">
    <property type="entry name" value="HAD SUPERFAMILY MEMBERS CMAS AND KDSC"/>
    <property type="match status" value="1"/>
</dbReference>
<dbReference type="SFLD" id="SFLDS00003">
    <property type="entry name" value="Haloacid_Dehalogenase"/>
    <property type="match status" value="1"/>
</dbReference>
<dbReference type="Gene3D" id="3.90.550.10">
    <property type="entry name" value="Spore Coat Polysaccharide Biosynthesis Protein SpsA, Chain A"/>
    <property type="match status" value="1"/>
</dbReference>
<dbReference type="eggNOG" id="COG1778">
    <property type="taxonomic scope" value="Bacteria"/>
</dbReference>
<evidence type="ECO:0000256" key="8">
    <source>
        <dbReference type="ARBA" id="ARBA00012491"/>
    </source>
</evidence>
<evidence type="ECO:0000313" key="15">
    <source>
        <dbReference type="EMBL" id="ABB73715.1"/>
    </source>
</evidence>
<dbReference type="GO" id="GO:0008781">
    <property type="term" value="F:N-acylneuraminate cytidylyltransferase activity"/>
    <property type="evidence" value="ECO:0007669"/>
    <property type="project" value="UniProtKB-EC"/>
</dbReference>
<dbReference type="GO" id="GO:0046872">
    <property type="term" value="F:metal ion binding"/>
    <property type="evidence" value="ECO:0007669"/>
    <property type="project" value="UniProtKB-KW"/>
</dbReference>
<dbReference type="InterPro" id="IPR010023">
    <property type="entry name" value="KdsC_fam"/>
</dbReference>
<gene>
    <name evidence="15" type="ordered locus">Nmul_A0407</name>
    <name evidence="16" type="ORF">SAMN05216403_101131</name>
</gene>
<evidence type="ECO:0000256" key="5">
    <source>
        <dbReference type="ARBA" id="ARBA00005893"/>
    </source>
</evidence>
<dbReference type="FunFam" id="3.40.50.1000:FF:000029">
    <property type="entry name" value="3-deoxy-D-manno-octulosonate 8-phosphate phosphatase KdsC"/>
    <property type="match status" value="1"/>
</dbReference>
<comment type="similarity">
    <text evidence="5">Belongs to the KdsC family.</text>
</comment>
<keyword evidence="13" id="KW-0460">Magnesium</keyword>
<evidence type="ECO:0000256" key="3">
    <source>
        <dbReference type="ARBA" id="ARBA00001946"/>
    </source>
</evidence>
<dbReference type="InterPro" id="IPR050793">
    <property type="entry name" value="CMP-NeuNAc_synthase"/>
</dbReference>
<dbReference type="Pfam" id="PF02348">
    <property type="entry name" value="CTP_transf_3"/>
    <property type="match status" value="1"/>
</dbReference>
<dbReference type="SFLD" id="SFLDG01136">
    <property type="entry name" value="C1.6:_Phosphoserine_Phosphatas"/>
    <property type="match status" value="1"/>
</dbReference>
<comment type="pathway">
    <text evidence="4">Amino-sugar metabolism; N-acetylneuraminate metabolism.</text>
</comment>
<evidence type="ECO:0000256" key="13">
    <source>
        <dbReference type="ARBA" id="ARBA00022842"/>
    </source>
</evidence>
<evidence type="ECO:0000256" key="2">
    <source>
        <dbReference type="ARBA" id="ARBA00001862"/>
    </source>
</evidence>
<evidence type="ECO:0000313" key="16">
    <source>
        <dbReference type="EMBL" id="SEF40429.1"/>
    </source>
</evidence>
<evidence type="ECO:0000256" key="14">
    <source>
        <dbReference type="ARBA" id="ARBA00031051"/>
    </source>
</evidence>
<dbReference type="SUPFAM" id="SSF53448">
    <property type="entry name" value="Nucleotide-diphospho-sugar transferases"/>
    <property type="match status" value="1"/>
</dbReference>
<accession>Q2YC06</accession>
<organism evidence="15 17">
    <name type="scientific">Nitrosospira multiformis (strain ATCC 25196 / NCIMB 11849 / C 71)</name>
    <dbReference type="NCBI Taxonomy" id="323848"/>
    <lineage>
        <taxon>Bacteria</taxon>
        <taxon>Pseudomonadati</taxon>
        <taxon>Pseudomonadota</taxon>
        <taxon>Betaproteobacteria</taxon>
        <taxon>Nitrosomonadales</taxon>
        <taxon>Nitrosomonadaceae</taxon>
        <taxon>Nitrosospira</taxon>
    </lineage>
</organism>
<dbReference type="CDD" id="cd02513">
    <property type="entry name" value="CMP-NeuAc_Synthase"/>
    <property type="match status" value="1"/>
</dbReference>
<keyword evidence="16" id="KW-0548">Nucleotidyltransferase</keyword>